<evidence type="ECO:0000256" key="8">
    <source>
        <dbReference type="ARBA" id="ARBA00022989"/>
    </source>
</evidence>
<gene>
    <name evidence="13" type="primary">ATP8</name>
</gene>
<evidence type="ECO:0000256" key="1">
    <source>
        <dbReference type="ARBA" id="ARBA00004304"/>
    </source>
</evidence>
<evidence type="ECO:0000256" key="6">
    <source>
        <dbReference type="ARBA" id="ARBA00022692"/>
    </source>
</evidence>
<evidence type="ECO:0000256" key="4">
    <source>
        <dbReference type="ARBA" id="ARBA00022448"/>
    </source>
</evidence>
<protein>
    <recommendedName>
        <fullName evidence="12">ATP synthase complex subunit 8</fullName>
    </recommendedName>
</protein>
<accession>A0A890CID7</accession>
<dbReference type="GeneID" id="67165069"/>
<evidence type="ECO:0000256" key="9">
    <source>
        <dbReference type="ARBA" id="ARBA00023065"/>
    </source>
</evidence>
<evidence type="ECO:0000256" key="7">
    <source>
        <dbReference type="ARBA" id="ARBA00022781"/>
    </source>
</evidence>
<dbReference type="GO" id="GO:0015078">
    <property type="term" value="F:proton transmembrane transporter activity"/>
    <property type="evidence" value="ECO:0007669"/>
    <property type="project" value="InterPro"/>
</dbReference>
<dbReference type="RefSeq" id="YP_010159283.1">
    <property type="nucleotide sequence ID" value="NC_057280.1"/>
</dbReference>
<keyword evidence="7 12" id="KW-0375">Hydrogen ion transport</keyword>
<evidence type="ECO:0000256" key="10">
    <source>
        <dbReference type="ARBA" id="ARBA00023128"/>
    </source>
</evidence>
<comment type="subcellular location">
    <subcellularLocation>
        <location evidence="1 12">Mitochondrion membrane</location>
        <topology evidence="1 12">Single-pass membrane protein</topology>
    </subcellularLocation>
</comment>
<comment type="subunit">
    <text evidence="3">F-type ATPases have 2 components, CF(1) - the catalytic core - and CF(0) - the membrane proton channel.</text>
</comment>
<keyword evidence="11" id="KW-0472">Membrane</keyword>
<evidence type="ECO:0000256" key="11">
    <source>
        <dbReference type="ARBA" id="ARBA00023136"/>
    </source>
</evidence>
<evidence type="ECO:0000256" key="12">
    <source>
        <dbReference type="RuleBase" id="RU003661"/>
    </source>
</evidence>
<dbReference type="GO" id="GO:0045259">
    <property type="term" value="C:proton-transporting ATP synthase complex"/>
    <property type="evidence" value="ECO:0007669"/>
    <property type="project" value="UniProtKB-KW"/>
</dbReference>
<evidence type="ECO:0000256" key="2">
    <source>
        <dbReference type="ARBA" id="ARBA00008892"/>
    </source>
</evidence>
<sequence length="53" mass="6282">MPQMAPISWLLLFFTFSAILFLFNAINFFVFLPHAPQAQDNLKINQNPLTWKW</sequence>
<geneLocation type="mitochondrion" evidence="13"/>
<dbReference type="CTD" id="4509"/>
<dbReference type="AlphaFoldDB" id="A0A890CID7"/>
<dbReference type="InterPro" id="IPR001421">
    <property type="entry name" value="ATP8_metazoa"/>
</dbReference>
<dbReference type="GO" id="GO:0031966">
    <property type="term" value="C:mitochondrial membrane"/>
    <property type="evidence" value="ECO:0007669"/>
    <property type="project" value="UniProtKB-SubCell"/>
</dbReference>
<keyword evidence="10 12" id="KW-0496">Mitochondrion</keyword>
<keyword evidence="5 12" id="KW-0138">CF(0)</keyword>
<name>A0A890CID7_9NEOP</name>
<comment type="similarity">
    <text evidence="2 12">Belongs to the ATPase protein 8 family.</text>
</comment>
<dbReference type="GO" id="GO:0015986">
    <property type="term" value="P:proton motive force-driven ATP synthesis"/>
    <property type="evidence" value="ECO:0007669"/>
    <property type="project" value="InterPro"/>
</dbReference>
<proteinExistence type="inferred from homology"/>
<reference evidence="13" key="1">
    <citation type="journal article" date="2019" name="Mitochondrial DNA Part B Resour">
        <title>The mitochondrial genome analysis of Paragnetina indentata (Plecoptera: Perlidae).</title>
        <authorList>
            <person name="Wei X."/>
            <person name="Cao J."/>
            <person name="Wang P."/>
            <person name="Wang Y."/>
            <person name="Li W."/>
        </authorList>
    </citation>
    <scope>NUCLEOTIDE SEQUENCE</scope>
</reference>
<keyword evidence="4 12" id="KW-0813">Transport</keyword>
<dbReference type="Pfam" id="PF00895">
    <property type="entry name" value="ATP-synt_8"/>
    <property type="match status" value="1"/>
</dbReference>
<dbReference type="EMBL" id="MN627431">
    <property type="protein sequence ID" value="QRG31734.1"/>
    <property type="molecule type" value="Genomic_DNA"/>
</dbReference>
<keyword evidence="9 12" id="KW-0406">Ion transport</keyword>
<evidence type="ECO:0000313" key="13">
    <source>
        <dbReference type="EMBL" id="QRG31734.1"/>
    </source>
</evidence>
<evidence type="ECO:0000256" key="3">
    <source>
        <dbReference type="ARBA" id="ARBA00011291"/>
    </source>
</evidence>
<keyword evidence="6 12" id="KW-0812">Transmembrane</keyword>
<evidence type="ECO:0000256" key="5">
    <source>
        <dbReference type="ARBA" id="ARBA00022547"/>
    </source>
</evidence>
<keyword evidence="8" id="KW-1133">Transmembrane helix</keyword>
<organism evidence="13">
    <name type="scientific">Paragnetina indentata</name>
    <dbReference type="NCBI Taxonomy" id="2810020"/>
    <lineage>
        <taxon>Eukaryota</taxon>
        <taxon>Metazoa</taxon>
        <taxon>Ecdysozoa</taxon>
        <taxon>Arthropoda</taxon>
        <taxon>Hexapoda</taxon>
        <taxon>Insecta</taxon>
        <taxon>Pterygota</taxon>
        <taxon>Neoptera</taxon>
        <taxon>Polyneoptera</taxon>
        <taxon>Plecoptera</taxon>
        <taxon>Perloidea</taxon>
        <taxon>Perlidae</taxon>
        <taxon>Paragnetina</taxon>
    </lineage>
</organism>